<proteinExistence type="predicted"/>
<dbReference type="Gramene" id="Pp3c22_3620V3.1">
    <property type="protein sequence ID" value="Pp3c22_3620V3.1"/>
    <property type="gene ID" value="Pp3c22_3620"/>
</dbReference>
<dbReference type="InParanoid" id="A0A2K1IM45"/>
<evidence type="ECO:0000313" key="2">
    <source>
        <dbReference type="EnsemblPlants" id="Pp3c22_3620V3.1"/>
    </source>
</evidence>
<dbReference type="EnsemblPlants" id="Pp3c22_3620V3.1">
    <property type="protein sequence ID" value="Pp3c22_3620V3.1"/>
    <property type="gene ID" value="Pp3c22_3620"/>
</dbReference>
<protein>
    <submittedName>
        <fullName evidence="1 2">Uncharacterized protein</fullName>
    </submittedName>
</protein>
<evidence type="ECO:0000313" key="1">
    <source>
        <dbReference type="EMBL" id="PNR30352.1"/>
    </source>
</evidence>
<evidence type="ECO:0000313" key="3">
    <source>
        <dbReference type="Proteomes" id="UP000006727"/>
    </source>
</evidence>
<dbReference type="AlphaFoldDB" id="A0A2K1IM45"/>
<gene>
    <name evidence="1" type="ORF">PHYPA_026668</name>
</gene>
<reference evidence="1 3" key="2">
    <citation type="journal article" date="2018" name="Plant J.">
        <title>The Physcomitrella patens chromosome-scale assembly reveals moss genome structure and evolution.</title>
        <authorList>
            <person name="Lang D."/>
            <person name="Ullrich K.K."/>
            <person name="Murat F."/>
            <person name="Fuchs J."/>
            <person name="Jenkins J."/>
            <person name="Haas F.B."/>
            <person name="Piednoel M."/>
            <person name="Gundlach H."/>
            <person name="Van Bel M."/>
            <person name="Meyberg R."/>
            <person name="Vives C."/>
            <person name="Morata J."/>
            <person name="Symeonidi A."/>
            <person name="Hiss M."/>
            <person name="Muchero W."/>
            <person name="Kamisugi Y."/>
            <person name="Saleh O."/>
            <person name="Blanc G."/>
            <person name="Decker E.L."/>
            <person name="van Gessel N."/>
            <person name="Grimwood J."/>
            <person name="Hayes R.D."/>
            <person name="Graham S.W."/>
            <person name="Gunter L.E."/>
            <person name="McDaniel S.F."/>
            <person name="Hoernstein S.N.W."/>
            <person name="Larsson A."/>
            <person name="Li F.W."/>
            <person name="Perroud P.F."/>
            <person name="Phillips J."/>
            <person name="Ranjan P."/>
            <person name="Rokshar D.S."/>
            <person name="Rothfels C.J."/>
            <person name="Schneider L."/>
            <person name="Shu S."/>
            <person name="Stevenson D.W."/>
            <person name="Thummler F."/>
            <person name="Tillich M."/>
            <person name="Villarreal Aguilar J.C."/>
            <person name="Widiez T."/>
            <person name="Wong G.K."/>
            <person name="Wymore A."/>
            <person name="Zhang Y."/>
            <person name="Zimmer A.D."/>
            <person name="Quatrano R.S."/>
            <person name="Mayer K.F.X."/>
            <person name="Goodstein D."/>
            <person name="Casacuberta J.M."/>
            <person name="Vandepoele K."/>
            <person name="Reski R."/>
            <person name="Cuming A.C."/>
            <person name="Tuskan G.A."/>
            <person name="Maumus F."/>
            <person name="Salse J."/>
            <person name="Schmutz J."/>
            <person name="Rensing S.A."/>
        </authorList>
    </citation>
    <scope>NUCLEOTIDE SEQUENCE [LARGE SCALE GENOMIC DNA]</scope>
    <source>
        <strain evidence="2 3">cv. Gransden 2004</strain>
    </source>
</reference>
<reference evidence="1 3" key="1">
    <citation type="journal article" date="2008" name="Science">
        <title>The Physcomitrella genome reveals evolutionary insights into the conquest of land by plants.</title>
        <authorList>
            <person name="Rensing S."/>
            <person name="Lang D."/>
            <person name="Zimmer A."/>
            <person name="Terry A."/>
            <person name="Salamov A."/>
            <person name="Shapiro H."/>
            <person name="Nishiyama T."/>
            <person name="Perroud P.-F."/>
            <person name="Lindquist E."/>
            <person name="Kamisugi Y."/>
            <person name="Tanahashi T."/>
            <person name="Sakakibara K."/>
            <person name="Fujita T."/>
            <person name="Oishi K."/>
            <person name="Shin-I T."/>
            <person name="Kuroki Y."/>
            <person name="Toyoda A."/>
            <person name="Suzuki Y."/>
            <person name="Hashimoto A."/>
            <person name="Yamaguchi K."/>
            <person name="Sugano A."/>
            <person name="Kohara Y."/>
            <person name="Fujiyama A."/>
            <person name="Anterola A."/>
            <person name="Aoki S."/>
            <person name="Ashton N."/>
            <person name="Barbazuk W.B."/>
            <person name="Barker E."/>
            <person name="Bennetzen J."/>
            <person name="Bezanilla M."/>
            <person name="Blankenship R."/>
            <person name="Cho S.H."/>
            <person name="Dutcher S."/>
            <person name="Estelle M."/>
            <person name="Fawcett J.A."/>
            <person name="Gundlach H."/>
            <person name="Hanada K."/>
            <person name="Heyl A."/>
            <person name="Hicks K.A."/>
            <person name="Hugh J."/>
            <person name="Lohr M."/>
            <person name="Mayer K."/>
            <person name="Melkozernov A."/>
            <person name="Murata T."/>
            <person name="Nelson D."/>
            <person name="Pils B."/>
            <person name="Prigge M."/>
            <person name="Reiss B."/>
            <person name="Renner T."/>
            <person name="Rombauts S."/>
            <person name="Rushton P."/>
            <person name="Sanderfoot A."/>
            <person name="Schween G."/>
            <person name="Shiu S.-H."/>
            <person name="Stueber K."/>
            <person name="Theodoulou F.L."/>
            <person name="Tu H."/>
            <person name="Van de Peer Y."/>
            <person name="Verrier P.J."/>
            <person name="Waters E."/>
            <person name="Wood A."/>
            <person name="Yang L."/>
            <person name="Cove D."/>
            <person name="Cuming A."/>
            <person name="Hasebe M."/>
            <person name="Lucas S."/>
            <person name="Mishler D.B."/>
            <person name="Reski R."/>
            <person name="Grigoriev I."/>
            <person name="Quatrano R.S."/>
            <person name="Boore J.L."/>
        </authorList>
    </citation>
    <scope>NUCLEOTIDE SEQUENCE [LARGE SCALE GENOMIC DNA]</scope>
    <source>
        <strain evidence="2 3">cv. Gransden 2004</strain>
    </source>
</reference>
<organism evidence="1">
    <name type="scientific">Physcomitrium patens</name>
    <name type="common">Spreading-leaved earth moss</name>
    <name type="synonym">Physcomitrella patens</name>
    <dbReference type="NCBI Taxonomy" id="3218"/>
    <lineage>
        <taxon>Eukaryota</taxon>
        <taxon>Viridiplantae</taxon>
        <taxon>Streptophyta</taxon>
        <taxon>Embryophyta</taxon>
        <taxon>Bryophyta</taxon>
        <taxon>Bryophytina</taxon>
        <taxon>Bryopsida</taxon>
        <taxon>Funariidae</taxon>
        <taxon>Funariales</taxon>
        <taxon>Funariaceae</taxon>
        <taxon>Physcomitrium</taxon>
    </lineage>
</organism>
<name>A0A2K1IM45_PHYPA</name>
<dbReference type="EMBL" id="ABEU02000022">
    <property type="protein sequence ID" value="PNR30352.1"/>
    <property type="molecule type" value="Genomic_DNA"/>
</dbReference>
<reference evidence="2" key="3">
    <citation type="submission" date="2020-12" db="UniProtKB">
        <authorList>
            <consortium name="EnsemblPlants"/>
        </authorList>
    </citation>
    <scope>IDENTIFICATION</scope>
</reference>
<sequence length="28" mass="3142">MKNLTSLKRYSSFISLPNELGNLISLTT</sequence>
<keyword evidence="3" id="KW-1185">Reference proteome</keyword>
<accession>A0A2K1IM45</accession>
<dbReference type="Proteomes" id="UP000006727">
    <property type="component" value="Chromosome 22"/>
</dbReference>